<protein>
    <submittedName>
        <fullName evidence="2">Alpha/beta hydrolase</fullName>
    </submittedName>
</protein>
<feature type="domain" description="Serine aminopeptidase S33" evidence="1">
    <location>
        <begin position="76"/>
        <end position="302"/>
    </location>
</feature>
<evidence type="ECO:0000313" key="2">
    <source>
        <dbReference type="EMBL" id="GLS25756.1"/>
    </source>
</evidence>
<dbReference type="InterPro" id="IPR051044">
    <property type="entry name" value="MAG_DAG_Lipase"/>
</dbReference>
<dbReference type="SUPFAM" id="SSF53474">
    <property type="entry name" value="alpha/beta-Hydrolases"/>
    <property type="match status" value="1"/>
</dbReference>
<dbReference type="RefSeq" id="WP_232593938.1">
    <property type="nucleotide sequence ID" value="NZ_BSPD01000035.1"/>
</dbReference>
<evidence type="ECO:0000313" key="3">
    <source>
        <dbReference type="Proteomes" id="UP001156870"/>
    </source>
</evidence>
<dbReference type="PANTHER" id="PTHR11614">
    <property type="entry name" value="PHOSPHOLIPASE-RELATED"/>
    <property type="match status" value="1"/>
</dbReference>
<gene>
    <name evidence="2" type="ORF">GCM10007877_14700</name>
</gene>
<dbReference type="Pfam" id="PF12146">
    <property type="entry name" value="Hydrolase_4"/>
    <property type="match status" value="1"/>
</dbReference>
<dbReference type="InterPro" id="IPR022742">
    <property type="entry name" value="Hydrolase_4"/>
</dbReference>
<dbReference type="InterPro" id="IPR000073">
    <property type="entry name" value="AB_hydrolase_1"/>
</dbReference>
<dbReference type="InterPro" id="IPR029058">
    <property type="entry name" value="AB_hydrolase_fold"/>
</dbReference>
<evidence type="ECO:0000259" key="1">
    <source>
        <dbReference type="Pfam" id="PF12146"/>
    </source>
</evidence>
<keyword evidence="3" id="KW-1185">Reference proteome</keyword>
<dbReference type="Gene3D" id="3.40.50.1820">
    <property type="entry name" value="alpha/beta hydrolase"/>
    <property type="match status" value="1"/>
</dbReference>
<organism evidence="2 3">
    <name type="scientific">Marinibactrum halimedae</name>
    <dbReference type="NCBI Taxonomy" id="1444977"/>
    <lineage>
        <taxon>Bacteria</taxon>
        <taxon>Pseudomonadati</taxon>
        <taxon>Pseudomonadota</taxon>
        <taxon>Gammaproteobacteria</taxon>
        <taxon>Cellvibrionales</taxon>
        <taxon>Cellvibrionaceae</taxon>
        <taxon>Marinibactrum</taxon>
    </lineage>
</organism>
<sequence length="322" mass="37051">MSHSPDFHSLLDSIPRFNLDSPDSCRINSENSLLIEYLNFYKINFETEMENITHHFGSLDILEFDIALHYWSPKAPLGTMFILHGYWDHVGLYHHLIRFCLMNNYAVIAYDAPGHGISSGKRASIGSFQSYTRILEHIIKYTQPYITTPLFATGQSTGGAVVLDYLFTNPDNPLQCSFLLAPLIKPQKWQTIKIAYNFLHKYLKRVRRSGVTGSSHDKQFGVFLKQDPLQYHWASVDWIGAMGEWIERFSRFKSNHNQVICVQGDGDSTVDWEYNVEQITQRMPNAEVIVMADIKHHVVNETPALRNKVFAVIDRHLKSISD</sequence>
<dbReference type="EMBL" id="BSPD01000035">
    <property type="protein sequence ID" value="GLS25756.1"/>
    <property type="molecule type" value="Genomic_DNA"/>
</dbReference>
<keyword evidence="2" id="KW-0378">Hydrolase</keyword>
<dbReference type="PRINTS" id="PR00111">
    <property type="entry name" value="ABHYDROLASE"/>
</dbReference>
<dbReference type="Proteomes" id="UP001156870">
    <property type="component" value="Unassembled WGS sequence"/>
</dbReference>
<dbReference type="AlphaFoldDB" id="A0AA37T556"/>
<accession>A0AA37T556</accession>
<name>A0AA37T556_9GAMM</name>
<proteinExistence type="predicted"/>
<reference evidence="2 3" key="1">
    <citation type="journal article" date="2014" name="Int. J. Syst. Evol. Microbiol.">
        <title>Complete genome sequence of Corynebacterium casei LMG S-19264T (=DSM 44701T), isolated from a smear-ripened cheese.</title>
        <authorList>
            <consortium name="US DOE Joint Genome Institute (JGI-PGF)"/>
            <person name="Walter F."/>
            <person name="Albersmeier A."/>
            <person name="Kalinowski J."/>
            <person name="Ruckert C."/>
        </authorList>
    </citation>
    <scope>NUCLEOTIDE SEQUENCE [LARGE SCALE GENOMIC DNA]</scope>
    <source>
        <strain evidence="2 3">NBRC 110095</strain>
    </source>
</reference>
<comment type="caution">
    <text evidence="2">The sequence shown here is derived from an EMBL/GenBank/DDBJ whole genome shotgun (WGS) entry which is preliminary data.</text>
</comment>
<dbReference type="GO" id="GO:0016787">
    <property type="term" value="F:hydrolase activity"/>
    <property type="evidence" value="ECO:0007669"/>
    <property type="project" value="UniProtKB-KW"/>
</dbReference>